<feature type="transmembrane region" description="Helical" evidence="1">
    <location>
        <begin position="200"/>
        <end position="219"/>
    </location>
</feature>
<feature type="transmembrane region" description="Helical" evidence="1">
    <location>
        <begin position="135"/>
        <end position="163"/>
    </location>
</feature>
<sequence length="237" mass="26615">MCFFNSALGRYYSLHSFLVFGLWAALAAWWQQQSGDLALSAYFYDTETQQFPYALQSFIYAFGKYWIWFLPFAGAAVWLVLAQSQQNITRSLYRRVAGFFFSAPLLVGGLKQFTAMPRPMHLLEFGGDQIMPSTFWASGFAEGAGALPSVHATCGFIFMAFYYIGWVRQSTVWRWGGLALGVALGLGFGFLRIMQGYHTLSQVLWAGAVVWLYASLWFLPSLKQAGCISLAPRCDRG</sequence>
<dbReference type="SUPFAM" id="SSF48317">
    <property type="entry name" value="Acid phosphatase/Vanadium-dependent haloperoxidase"/>
    <property type="match status" value="1"/>
</dbReference>
<keyword evidence="1" id="KW-0472">Membrane</keyword>
<protein>
    <recommendedName>
        <fullName evidence="2">Phosphatidic acid phosphatase type 2/haloperoxidase domain-containing protein</fullName>
    </recommendedName>
</protein>
<proteinExistence type="predicted"/>
<gene>
    <name evidence="3" type="ORF">GCM10023337_12420</name>
</gene>
<dbReference type="EMBL" id="BAABKD010000009">
    <property type="protein sequence ID" value="GAA5089477.1"/>
    <property type="molecule type" value="Genomic_DNA"/>
</dbReference>
<keyword evidence="4" id="KW-1185">Reference proteome</keyword>
<evidence type="ECO:0000256" key="1">
    <source>
        <dbReference type="SAM" id="Phobius"/>
    </source>
</evidence>
<dbReference type="Proteomes" id="UP001500227">
    <property type="component" value="Unassembled WGS sequence"/>
</dbReference>
<dbReference type="RefSeq" id="WP_345370435.1">
    <property type="nucleotide sequence ID" value="NZ_BAABKD010000009.1"/>
</dbReference>
<feature type="domain" description="Phosphatidic acid phosphatase type 2/haloperoxidase" evidence="2">
    <location>
        <begin position="99"/>
        <end position="218"/>
    </location>
</feature>
<feature type="transmembrane region" description="Helical" evidence="1">
    <location>
        <begin position="175"/>
        <end position="194"/>
    </location>
</feature>
<evidence type="ECO:0000313" key="3">
    <source>
        <dbReference type="EMBL" id="GAA5089477.1"/>
    </source>
</evidence>
<evidence type="ECO:0000313" key="4">
    <source>
        <dbReference type="Proteomes" id="UP001500227"/>
    </source>
</evidence>
<accession>A0ABP9M4Y6</accession>
<comment type="caution">
    <text evidence="3">The sequence shown here is derived from an EMBL/GenBank/DDBJ whole genome shotgun (WGS) entry which is preliminary data.</text>
</comment>
<feature type="transmembrane region" description="Helical" evidence="1">
    <location>
        <begin position="96"/>
        <end position="115"/>
    </location>
</feature>
<dbReference type="InterPro" id="IPR000326">
    <property type="entry name" value="PAP2/HPO"/>
</dbReference>
<keyword evidence="1" id="KW-1133">Transmembrane helix</keyword>
<dbReference type="Pfam" id="PF01569">
    <property type="entry name" value="PAP2"/>
    <property type="match status" value="1"/>
</dbReference>
<evidence type="ECO:0000259" key="2">
    <source>
        <dbReference type="Pfam" id="PF01569"/>
    </source>
</evidence>
<feature type="transmembrane region" description="Helical" evidence="1">
    <location>
        <begin position="12"/>
        <end position="30"/>
    </location>
</feature>
<dbReference type="InterPro" id="IPR036938">
    <property type="entry name" value="PAP2/HPO_sf"/>
</dbReference>
<reference evidence="4" key="1">
    <citation type="journal article" date="2019" name="Int. J. Syst. Evol. Microbiol.">
        <title>The Global Catalogue of Microorganisms (GCM) 10K type strain sequencing project: providing services to taxonomists for standard genome sequencing and annotation.</title>
        <authorList>
            <consortium name="The Broad Institute Genomics Platform"/>
            <consortium name="The Broad Institute Genome Sequencing Center for Infectious Disease"/>
            <person name="Wu L."/>
            <person name="Ma J."/>
        </authorList>
    </citation>
    <scope>NUCLEOTIDE SEQUENCE [LARGE SCALE GENOMIC DNA]</scope>
    <source>
        <strain evidence="4">JCM 18423</strain>
    </source>
</reference>
<name>A0ABP9M4Y6_9BURK</name>
<keyword evidence="1" id="KW-0812">Transmembrane</keyword>
<feature type="transmembrane region" description="Helical" evidence="1">
    <location>
        <begin position="65"/>
        <end position="84"/>
    </location>
</feature>
<organism evidence="3 4">
    <name type="scientific">Paenalcaligenes hermetiae</name>
    <dbReference type="NCBI Taxonomy" id="1157987"/>
    <lineage>
        <taxon>Bacteria</taxon>
        <taxon>Pseudomonadati</taxon>
        <taxon>Pseudomonadota</taxon>
        <taxon>Betaproteobacteria</taxon>
        <taxon>Burkholderiales</taxon>
        <taxon>Alcaligenaceae</taxon>
        <taxon>Paenalcaligenes</taxon>
    </lineage>
</organism>